<reference evidence="3" key="1">
    <citation type="submission" date="2019-03" db="EMBL/GenBank/DDBJ databases">
        <title>Lake Tanganyika Metagenome-Assembled Genomes (MAGs).</title>
        <authorList>
            <person name="Tran P."/>
        </authorList>
    </citation>
    <scope>NUCLEOTIDE SEQUENCE</scope>
    <source>
        <strain evidence="3">K_DeepCast_150m_m2_040</strain>
    </source>
</reference>
<feature type="region of interest" description="Disordered" evidence="1">
    <location>
        <begin position="186"/>
        <end position="206"/>
    </location>
</feature>
<accession>A0A937XIZ7</accession>
<organism evidence="3 4">
    <name type="scientific">candidate division WOR-3 bacterium</name>
    <dbReference type="NCBI Taxonomy" id="2052148"/>
    <lineage>
        <taxon>Bacteria</taxon>
        <taxon>Bacteria division WOR-3</taxon>
    </lineage>
</organism>
<comment type="caution">
    <text evidence="3">The sequence shown here is derived from an EMBL/GenBank/DDBJ whole genome shotgun (WGS) entry which is preliminary data.</text>
</comment>
<dbReference type="GO" id="GO:0005886">
    <property type="term" value="C:plasma membrane"/>
    <property type="evidence" value="ECO:0007669"/>
    <property type="project" value="TreeGrafter"/>
</dbReference>
<name>A0A937XIZ7_UNCW3</name>
<sequence length="206" mass="23074">MSGLSPPTEALAAEHRLTERMLAVMEWRVAEMESVGTADVAFIDGAVEFLRTYAGRCHHGKEEDILFRELARKPLTAEHRRLLEELTAEHVFSRTTTAQLVEARTRHAAGQASALAEVISCLHLFVEFYPKHIAKEEQEFFPSVLNYFTAAELSWLRAEQNEFDRRLVHTLYEKAVAAWELMPSQDSDSGAVAGGGSLPEPPMALH</sequence>
<dbReference type="Proteomes" id="UP000779900">
    <property type="component" value="Unassembled WGS sequence"/>
</dbReference>
<dbReference type="PANTHER" id="PTHR39966">
    <property type="entry name" value="BLL2471 PROTEIN-RELATED"/>
    <property type="match status" value="1"/>
</dbReference>
<evidence type="ECO:0000256" key="1">
    <source>
        <dbReference type="SAM" id="MobiDB-lite"/>
    </source>
</evidence>
<dbReference type="AlphaFoldDB" id="A0A937XIZ7"/>
<gene>
    <name evidence="3" type="ORF">FJY68_10355</name>
</gene>
<feature type="domain" description="Hemerythrin-like" evidence="2">
    <location>
        <begin position="7"/>
        <end position="142"/>
    </location>
</feature>
<dbReference type="EMBL" id="VGIR01000068">
    <property type="protein sequence ID" value="MBM3332229.1"/>
    <property type="molecule type" value="Genomic_DNA"/>
</dbReference>
<dbReference type="InterPro" id="IPR012312">
    <property type="entry name" value="Hemerythrin-like"/>
</dbReference>
<dbReference type="Gene3D" id="1.20.120.520">
    <property type="entry name" value="nmb1532 protein domain like"/>
    <property type="match status" value="1"/>
</dbReference>
<evidence type="ECO:0000259" key="2">
    <source>
        <dbReference type="Pfam" id="PF01814"/>
    </source>
</evidence>
<dbReference type="CDD" id="cd12108">
    <property type="entry name" value="Hr-like"/>
    <property type="match status" value="1"/>
</dbReference>
<evidence type="ECO:0000313" key="3">
    <source>
        <dbReference type="EMBL" id="MBM3332229.1"/>
    </source>
</evidence>
<evidence type="ECO:0000313" key="4">
    <source>
        <dbReference type="Proteomes" id="UP000779900"/>
    </source>
</evidence>
<dbReference type="Pfam" id="PF01814">
    <property type="entry name" value="Hemerythrin"/>
    <property type="match status" value="1"/>
</dbReference>
<protein>
    <submittedName>
        <fullName evidence="3">Cation-binding protein</fullName>
    </submittedName>
</protein>
<dbReference type="PANTHER" id="PTHR39966:SF1">
    <property type="entry name" value="HEMERYTHRIN-LIKE DOMAIN-CONTAINING PROTEIN"/>
    <property type="match status" value="1"/>
</dbReference>
<proteinExistence type="predicted"/>